<dbReference type="CDD" id="cd22270">
    <property type="entry name" value="DPBB_kiwellin-like"/>
    <property type="match status" value="2"/>
</dbReference>
<keyword evidence="8" id="KW-1185">Reference proteome</keyword>
<keyword evidence="3" id="KW-0964">Secreted</keyword>
<dbReference type="GO" id="GO:0005576">
    <property type="term" value="C:extracellular region"/>
    <property type="evidence" value="ECO:0007669"/>
    <property type="project" value="UniProtKB-SubCell"/>
</dbReference>
<protein>
    <recommendedName>
        <fullName evidence="9">Kiwellin</fullName>
    </recommendedName>
</protein>
<evidence type="ECO:0000256" key="4">
    <source>
        <dbReference type="ARBA" id="ARBA00022729"/>
    </source>
</evidence>
<dbReference type="InterPro" id="IPR036908">
    <property type="entry name" value="RlpA-like_sf"/>
</dbReference>
<feature type="chain" id="PRO_5019097067" description="Kiwellin" evidence="6">
    <location>
        <begin position="25"/>
        <end position="438"/>
    </location>
</feature>
<evidence type="ECO:0008006" key="9">
    <source>
        <dbReference type="Google" id="ProtNLM"/>
    </source>
</evidence>
<dbReference type="EMBL" id="SDMP01000008">
    <property type="protein sequence ID" value="RYR42912.1"/>
    <property type="molecule type" value="Genomic_DNA"/>
</dbReference>
<accession>A0A445BW84</accession>
<feature type="signal peptide" evidence="6">
    <location>
        <begin position="1"/>
        <end position="24"/>
    </location>
</feature>
<dbReference type="Pfam" id="PF24300">
    <property type="entry name" value="KWL1"/>
    <property type="match status" value="2"/>
</dbReference>
<comment type="caution">
    <text evidence="7">The sequence shown here is derived from an EMBL/GenBank/DDBJ whole genome shotgun (WGS) entry which is preliminary data.</text>
</comment>
<evidence type="ECO:0000313" key="7">
    <source>
        <dbReference type="EMBL" id="RYR42912.1"/>
    </source>
</evidence>
<dbReference type="AlphaFoldDB" id="A0A445BW84"/>
<feature type="region of interest" description="Disordered" evidence="5">
    <location>
        <begin position="60"/>
        <end position="85"/>
    </location>
</feature>
<reference evidence="7 8" key="1">
    <citation type="submission" date="2019-01" db="EMBL/GenBank/DDBJ databases">
        <title>Sequencing of cultivated peanut Arachis hypogaea provides insights into genome evolution and oil improvement.</title>
        <authorList>
            <person name="Chen X."/>
        </authorList>
    </citation>
    <scope>NUCLEOTIDE SEQUENCE [LARGE SCALE GENOMIC DNA]</scope>
    <source>
        <strain evidence="8">cv. Fuhuasheng</strain>
        <tissue evidence="7">Leaves</tissue>
    </source>
</reference>
<proteinExistence type="inferred from homology"/>
<sequence>MAQKATSFIMVLSCSFCLFTLINGISYCYGPCNDFNDCDGQLICTNGKCNDDPDLGTHICRSPPPPRDHGSPPPPSGGSGTTCRSSGTLQCGTNSYPQYTCSPPVSSSTKAILTLNGFSEGGDGGAPSECDDQYHQNSEPVVALSTGWFNKVALCLRYITITSTRTGRSVRAKVVDECDSVHGCDEEHAGQPPCRNNIVDGSQAVWDALGLDSNVGEENSNSPIMAHKATSFFMILYCSLCLFTLINALSSCNGPCNNLNDCSGQLICINGRCNDDPDVGTHICTTPSPPSGGGGTCQSSGNLQCGTNSYPQYRCSPPVSSSTKAILTLNDFSEGGDGGGPSECDGNYHKNSEPVVALSTGWYNQGSRCLKMIRITASNGRSVLAKVVDECDSVNGCDSEHAGQPPCRNNVVDGSQAVWDALGLDTDVGVENVTWSMA</sequence>
<evidence type="ECO:0000256" key="5">
    <source>
        <dbReference type="SAM" id="MobiDB-lite"/>
    </source>
</evidence>
<dbReference type="PANTHER" id="PTHR33191">
    <property type="entry name" value="RIPENING-RELATED PROTEIN 2-RELATED"/>
    <property type="match status" value="1"/>
</dbReference>
<organism evidence="7 8">
    <name type="scientific">Arachis hypogaea</name>
    <name type="common">Peanut</name>
    <dbReference type="NCBI Taxonomy" id="3818"/>
    <lineage>
        <taxon>Eukaryota</taxon>
        <taxon>Viridiplantae</taxon>
        <taxon>Streptophyta</taxon>
        <taxon>Embryophyta</taxon>
        <taxon>Tracheophyta</taxon>
        <taxon>Spermatophyta</taxon>
        <taxon>Magnoliopsida</taxon>
        <taxon>eudicotyledons</taxon>
        <taxon>Gunneridae</taxon>
        <taxon>Pentapetalae</taxon>
        <taxon>rosids</taxon>
        <taxon>fabids</taxon>
        <taxon>Fabales</taxon>
        <taxon>Fabaceae</taxon>
        <taxon>Papilionoideae</taxon>
        <taxon>50 kb inversion clade</taxon>
        <taxon>dalbergioids sensu lato</taxon>
        <taxon>Dalbergieae</taxon>
        <taxon>Pterocarpus clade</taxon>
        <taxon>Arachis</taxon>
    </lineage>
</organism>
<evidence type="ECO:0000256" key="3">
    <source>
        <dbReference type="ARBA" id="ARBA00022525"/>
    </source>
</evidence>
<evidence type="ECO:0000256" key="2">
    <source>
        <dbReference type="ARBA" id="ARBA00005592"/>
    </source>
</evidence>
<dbReference type="InterPro" id="IPR039271">
    <property type="entry name" value="Kiwellin-like"/>
</dbReference>
<keyword evidence="4 6" id="KW-0732">Signal</keyword>
<evidence type="ECO:0000256" key="1">
    <source>
        <dbReference type="ARBA" id="ARBA00004613"/>
    </source>
</evidence>
<comment type="subcellular location">
    <subcellularLocation>
        <location evidence="1">Secreted</location>
    </subcellularLocation>
</comment>
<dbReference type="SUPFAM" id="SSF50685">
    <property type="entry name" value="Barwin-like endoglucanases"/>
    <property type="match status" value="2"/>
</dbReference>
<dbReference type="STRING" id="3818.A0A445BW84"/>
<name>A0A445BW84_ARAHY</name>
<dbReference type="PANTHER" id="PTHR33191:SF9">
    <property type="entry name" value="RIPENING-RELATED PROTEIN 2-RELATED"/>
    <property type="match status" value="1"/>
</dbReference>
<dbReference type="Proteomes" id="UP000289738">
    <property type="component" value="Chromosome A08"/>
</dbReference>
<dbReference type="Gene3D" id="2.40.40.10">
    <property type="entry name" value="RlpA-like domain"/>
    <property type="match status" value="2"/>
</dbReference>
<evidence type="ECO:0000256" key="6">
    <source>
        <dbReference type="SAM" id="SignalP"/>
    </source>
</evidence>
<gene>
    <name evidence="7" type="ORF">Ahy_A08g039345</name>
</gene>
<comment type="similarity">
    <text evidence="2">Belongs to the kiwellin family.</text>
</comment>
<evidence type="ECO:0000313" key="8">
    <source>
        <dbReference type="Proteomes" id="UP000289738"/>
    </source>
</evidence>